<evidence type="ECO:0000313" key="11">
    <source>
        <dbReference type="EMBL" id="CAF3744624.1"/>
    </source>
</evidence>
<evidence type="ECO:0000313" key="10">
    <source>
        <dbReference type="EMBL" id="CAF1012009.1"/>
    </source>
</evidence>
<comment type="subcellular location">
    <subcellularLocation>
        <location evidence="1">Cytoplasm</location>
        <location evidence="1">Cytoskeleton</location>
    </subcellularLocation>
</comment>
<dbReference type="Proteomes" id="UP000677228">
    <property type="component" value="Unassembled WGS sequence"/>
</dbReference>
<dbReference type="AlphaFoldDB" id="A0A814EMR1"/>
<evidence type="ECO:0000256" key="5">
    <source>
        <dbReference type="ARBA" id="ARBA00022889"/>
    </source>
</evidence>
<comment type="similarity">
    <text evidence="2">Belongs to the parvin family.</text>
</comment>
<dbReference type="GO" id="GO:0003779">
    <property type="term" value="F:actin binding"/>
    <property type="evidence" value="ECO:0007669"/>
    <property type="project" value="UniProtKB-KW"/>
</dbReference>
<dbReference type="GO" id="GO:0034446">
    <property type="term" value="P:substrate adhesion-dependent cell spreading"/>
    <property type="evidence" value="ECO:0007669"/>
    <property type="project" value="TreeGrafter"/>
</dbReference>
<evidence type="ECO:0000256" key="2">
    <source>
        <dbReference type="ARBA" id="ARBA00005666"/>
    </source>
</evidence>
<evidence type="ECO:0000256" key="4">
    <source>
        <dbReference type="ARBA" id="ARBA00022737"/>
    </source>
</evidence>
<dbReference type="EMBL" id="CAJNOQ010002661">
    <property type="protein sequence ID" value="CAF0971622.1"/>
    <property type="molecule type" value="Genomic_DNA"/>
</dbReference>
<keyword evidence="5" id="KW-0130">Cell adhesion</keyword>
<dbReference type="Pfam" id="PF00307">
    <property type="entry name" value="CH"/>
    <property type="match status" value="2"/>
</dbReference>
<evidence type="ECO:0000256" key="3">
    <source>
        <dbReference type="ARBA" id="ARBA00022490"/>
    </source>
</evidence>
<proteinExistence type="inferred from homology"/>
<dbReference type="Gene3D" id="1.10.418.10">
    <property type="entry name" value="Calponin-like domain"/>
    <property type="match status" value="2"/>
</dbReference>
<reference evidence="9" key="1">
    <citation type="submission" date="2021-02" db="EMBL/GenBank/DDBJ databases">
        <authorList>
            <person name="Nowell W R."/>
        </authorList>
    </citation>
    <scope>NUCLEOTIDE SEQUENCE</scope>
</reference>
<keyword evidence="6" id="KW-0009">Actin-binding</keyword>
<dbReference type="GO" id="GO:0071963">
    <property type="term" value="P:establishment or maintenance of cell polarity regulating cell shape"/>
    <property type="evidence" value="ECO:0007669"/>
    <property type="project" value="TreeGrafter"/>
</dbReference>
<dbReference type="OrthoDB" id="2099265at2759"/>
<evidence type="ECO:0000256" key="1">
    <source>
        <dbReference type="ARBA" id="ARBA00004245"/>
    </source>
</evidence>
<dbReference type="InterPro" id="IPR036872">
    <property type="entry name" value="CH_dom_sf"/>
</dbReference>
<dbReference type="GO" id="GO:0015629">
    <property type="term" value="C:actin cytoskeleton"/>
    <property type="evidence" value="ECO:0007669"/>
    <property type="project" value="TreeGrafter"/>
</dbReference>
<evidence type="ECO:0000313" key="13">
    <source>
        <dbReference type="Proteomes" id="UP000663829"/>
    </source>
</evidence>
<dbReference type="PROSITE" id="PS50021">
    <property type="entry name" value="CH"/>
    <property type="match status" value="2"/>
</dbReference>
<keyword evidence="13" id="KW-1185">Reference proteome</keyword>
<dbReference type="InterPro" id="IPR028433">
    <property type="entry name" value="Parvin"/>
</dbReference>
<gene>
    <name evidence="9" type="ORF">GPM918_LOCUS12267</name>
    <name evidence="10" type="ORF">OVA965_LOCUS15090</name>
    <name evidence="11" type="ORF">SRO942_LOCUS12268</name>
    <name evidence="12" type="ORF">TMI583_LOCUS15096</name>
</gene>
<dbReference type="Proteomes" id="UP000681722">
    <property type="component" value="Unassembled WGS sequence"/>
</dbReference>
<dbReference type="EMBL" id="CAJOBC010002661">
    <property type="protein sequence ID" value="CAF3744624.1"/>
    <property type="molecule type" value="Genomic_DNA"/>
</dbReference>
<evidence type="ECO:0000256" key="6">
    <source>
        <dbReference type="ARBA" id="ARBA00023203"/>
    </source>
</evidence>
<sequence>MSNTSKDDMSVSTSILEKLPLTSTLQRHRKKSLKKRQEIEKLLQEGISSINLASPSTTANTTNVLHSVDSDYYQLNEGEERSMLEPSTYNDKDFQETVKFLLQWINHVLVSERMIVKSIENDLFDGYVFKKLIETFEQIHLSNGDDNIPLSEQRQRETIKTVLKYFNSHINNYDKIKWSVEKLYRKDIVSMLHFLLALIEYYDHQQMNSLPKTLLVKVIVVKKCNGLLQTRIVHDQLIDNHEISNDIKQHDDEENDFVQDERHGHVVDAIDALFDLASSEKLFIVEKTLLKFVNKYLNPLNIHIKQLDVKQFQDGLNLLYLISSLENYFLVLKSYHHSKPLTYDQSLFNLNFAFDLINEAGINVRKYCRINDILMKTDKKTIYRLLYQLFLKYNQHQQPQAQANILPKENIISTNYHTNDLHSYYYDGDSPLL</sequence>
<keyword evidence="3" id="KW-0963">Cytoplasm</keyword>
<evidence type="ECO:0000256" key="7">
    <source>
        <dbReference type="ARBA" id="ARBA00023212"/>
    </source>
</evidence>
<dbReference type="Proteomes" id="UP000663829">
    <property type="component" value="Unassembled WGS sequence"/>
</dbReference>
<feature type="domain" description="Calponin-homology (CH)" evidence="8">
    <location>
        <begin position="95"/>
        <end position="203"/>
    </location>
</feature>
<accession>A0A814EMR1</accession>
<evidence type="ECO:0000313" key="9">
    <source>
        <dbReference type="EMBL" id="CAF0971622.1"/>
    </source>
</evidence>
<dbReference type="GO" id="GO:0005925">
    <property type="term" value="C:focal adhesion"/>
    <property type="evidence" value="ECO:0007669"/>
    <property type="project" value="TreeGrafter"/>
</dbReference>
<dbReference type="GO" id="GO:0005737">
    <property type="term" value="C:cytoplasm"/>
    <property type="evidence" value="ECO:0007669"/>
    <property type="project" value="TreeGrafter"/>
</dbReference>
<keyword evidence="4" id="KW-0677">Repeat</keyword>
<organism evidence="9 13">
    <name type="scientific">Didymodactylos carnosus</name>
    <dbReference type="NCBI Taxonomy" id="1234261"/>
    <lineage>
        <taxon>Eukaryota</taxon>
        <taxon>Metazoa</taxon>
        <taxon>Spiralia</taxon>
        <taxon>Gnathifera</taxon>
        <taxon>Rotifera</taxon>
        <taxon>Eurotatoria</taxon>
        <taxon>Bdelloidea</taxon>
        <taxon>Philodinida</taxon>
        <taxon>Philodinidae</taxon>
        <taxon>Didymodactylos</taxon>
    </lineage>
</organism>
<evidence type="ECO:0000259" key="8">
    <source>
        <dbReference type="PROSITE" id="PS50021"/>
    </source>
</evidence>
<keyword evidence="7" id="KW-0206">Cytoskeleton</keyword>
<dbReference type="Proteomes" id="UP000682733">
    <property type="component" value="Unassembled WGS sequence"/>
</dbReference>
<dbReference type="PANTHER" id="PTHR12114">
    <property type="entry name" value="PARVIN"/>
    <property type="match status" value="1"/>
</dbReference>
<dbReference type="InterPro" id="IPR001715">
    <property type="entry name" value="CH_dom"/>
</dbReference>
<evidence type="ECO:0000313" key="12">
    <source>
        <dbReference type="EMBL" id="CAF3780903.1"/>
    </source>
</evidence>
<dbReference type="GO" id="GO:0030031">
    <property type="term" value="P:cell projection assembly"/>
    <property type="evidence" value="ECO:0007669"/>
    <property type="project" value="TreeGrafter"/>
</dbReference>
<feature type="domain" description="Calponin-homology (CH)" evidence="8">
    <location>
        <begin position="283"/>
        <end position="394"/>
    </location>
</feature>
<protein>
    <recommendedName>
        <fullName evidence="8">Calponin-homology (CH) domain-containing protein</fullName>
    </recommendedName>
</protein>
<dbReference type="GO" id="GO:0030036">
    <property type="term" value="P:actin cytoskeleton organization"/>
    <property type="evidence" value="ECO:0007669"/>
    <property type="project" value="InterPro"/>
</dbReference>
<comment type="caution">
    <text evidence="9">The sequence shown here is derived from an EMBL/GenBank/DDBJ whole genome shotgun (WGS) entry which is preliminary data.</text>
</comment>
<dbReference type="EMBL" id="CAJOBA010006718">
    <property type="protein sequence ID" value="CAF3780903.1"/>
    <property type="molecule type" value="Genomic_DNA"/>
</dbReference>
<dbReference type="SUPFAM" id="SSF47576">
    <property type="entry name" value="Calponin-homology domain, CH-domain"/>
    <property type="match status" value="1"/>
</dbReference>
<name>A0A814EMR1_9BILA</name>
<dbReference type="EMBL" id="CAJNOK010006709">
    <property type="protein sequence ID" value="CAF1012009.1"/>
    <property type="molecule type" value="Genomic_DNA"/>
</dbReference>
<dbReference type="PANTHER" id="PTHR12114:SF4">
    <property type="entry name" value="GH23568P"/>
    <property type="match status" value="1"/>
</dbReference>